<evidence type="ECO:0000256" key="1">
    <source>
        <dbReference type="SAM" id="MobiDB-lite"/>
    </source>
</evidence>
<organism evidence="2 3">
    <name type="scientific">Daucus carota subsp. sativus</name>
    <name type="common">Carrot</name>
    <dbReference type="NCBI Taxonomy" id="79200"/>
    <lineage>
        <taxon>Eukaryota</taxon>
        <taxon>Viridiplantae</taxon>
        <taxon>Streptophyta</taxon>
        <taxon>Embryophyta</taxon>
        <taxon>Tracheophyta</taxon>
        <taxon>Spermatophyta</taxon>
        <taxon>Magnoliopsida</taxon>
        <taxon>eudicotyledons</taxon>
        <taxon>Gunneridae</taxon>
        <taxon>Pentapetalae</taxon>
        <taxon>asterids</taxon>
        <taxon>campanulids</taxon>
        <taxon>Apiales</taxon>
        <taxon>Apiaceae</taxon>
        <taxon>Apioideae</taxon>
        <taxon>Scandiceae</taxon>
        <taxon>Daucinae</taxon>
        <taxon>Daucus</taxon>
        <taxon>Daucus sect. Daucus</taxon>
    </lineage>
</organism>
<evidence type="ECO:0000313" key="2">
    <source>
        <dbReference type="EMBL" id="WOH00988.1"/>
    </source>
</evidence>
<name>A0AAF0X426_DAUCS</name>
<reference evidence="2" key="1">
    <citation type="journal article" date="2016" name="Nat. Genet.">
        <title>A high-quality carrot genome assembly provides new insights into carotenoid accumulation and asterid genome evolution.</title>
        <authorList>
            <person name="Iorizzo M."/>
            <person name="Ellison S."/>
            <person name="Senalik D."/>
            <person name="Zeng P."/>
            <person name="Satapoomin P."/>
            <person name="Huang J."/>
            <person name="Bowman M."/>
            <person name="Iovene M."/>
            <person name="Sanseverino W."/>
            <person name="Cavagnaro P."/>
            <person name="Yildiz M."/>
            <person name="Macko-Podgorni A."/>
            <person name="Moranska E."/>
            <person name="Grzebelus E."/>
            <person name="Grzebelus D."/>
            <person name="Ashrafi H."/>
            <person name="Zheng Z."/>
            <person name="Cheng S."/>
            <person name="Spooner D."/>
            <person name="Van Deynze A."/>
            <person name="Simon P."/>
        </authorList>
    </citation>
    <scope>NUCLEOTIDE SEQUENCE</scope>
    <source>
        <tissue evidence="2">Leaf</tissue>
    </source>
</reference>
<keyword evidence="3" id="KW-1185">Reference proteome</keyword>
<accession>A0AAF0X426</accession>
<dbReference type="EMBL" id="CP093347">
    <property type="protein sequence ID" value="WOH00988.1"/>
    <property type="molecule type" value="Genomic_DNA"/>
</dbReference>
<sequence length="43" mass="4637">MPASHGVSLSHRSIGSNGQTDAPGKLYMNIILNLSRINKSCMH</sequence>
<dbReference type="AlphaFoldDB" id="A0AAF0X426"/>
<reference evidence="2" key="2">
    <citation type="submission" date="2022-03" db="EMBL/GenBank/DDBJ databases">
        <title>Draft title - Genomic analysis of global carrot germplasm unveils the trajectory of domestication and the origin of high carotenoid orange carrot.</title>
        <authorList>
            <person name="Iorizzo M."/>
            <person name="Ellison S."/>
            <person name="Senalik D."/>
            <person name="Macko-Podgorni A."/>
            <person name="Grzebelus D."/>
            <person name="Bostan H."/>
            <person name="Rolling W."/>
            <person name="Curaba J."/>
            <person name="Simon P."/>
        </authorList>
    </citation>
    <scope>NUCLEOTIDE SEQUENCE</scope>
    <source>
        <tissue evidence="2">Leaf</tissue>
    </source>
</reference>
<protein>
    <submittedName>
        <fullName evidence="2">Uncharacterized protein</fullName>
    </submittedName>
</protein>
<proteinExistence type="predicted"/>
<dbReference type="Proteomes" id="UP000077755">
    <property type="component" value="Chromosome 5"/>
</dbReference>
<evidence type="ECO:0000313" key="3">
    <source>
        <dbReference type="Proteomes" id="UP000077755"/>
    </source>
</evidence>
<feature type="compositionally biased region" description="Polar residues" evidence="1">
    <location>
        <begin position="10"/>
        <end position="20"/>
    </location>
</feature>
<feature type="region of interest" description="Disordered" evidence="1">
    <location>
        <begin position="1"/>
        <end position="23"/>
    </location>
</feature>
<gene>
    <name evidence="2" type="ORF">DCAR_0520366</name>
</gene>